<proteinExistence type="predicted"/>
<dbReference type="AlphaFoldDB" id="A0A383D2N4"/>
<evidence type="ECO:0000313" key="1">
    <source>
        <dbReference type="EMBL" id="SVE38128.1"/>
    </source>
</evidence>
<gene>
    <name evidence="1" type="ORF">METZ01_LOCUS490982</name>
</gene>
<name>A0A383D2N4_9ZZZZ</name>
<organism evidence="1">
    <name type="scientific">marine metagenome</name>
    <dbReference type="NCBI Taxonomy" id="408172"/>
    <lineage>
        <taxon>unclassified sequences</taxon>
        <taxon>metagenomes</taxon>
        <taxon>ecological metagenomes</taxon>
    </lineage>
</organism>
<accession>A0A383D2N4</accession>
<dbReference type="EMBL" id="UINC01213382">
    <property type="protein sequence ID" value="SVE38128.1"/>
    <property type="molecule type" value="Genomic_DNA"/>
</dbReference>
<sequence>AYDYHPRSNLWIWGTASGRMIFTW</sequence>
<reference evidence="1" key="1">
    <citation type="submission" date="2018-05" db="EMBL/GenBank/DDBJ databases">
        <authorList>
            <person name="Lanie J.A."/>
            <person name="Ng W.-L."/>
            <person name="Kazmierczak K.M."/>
            <person name="Andrzejewski T.M."/>
            <person name="Davidsen T.M."/>
            <person name="Wayne K.J."/>
            <person name="Tettelin H."/>
            <person name="Glass J.I."/>
            <person name="Rusch D."/>
            <person name="Podicherti R."/>
            <person name="Tsui H.-C.T."/>
            <person name="Winkler M.E."/>
        </authorList>
    </citation>
    <scope>NUCLEOTIDE SEQUENCE</scope>
</reference>
<protein>
    <submittedName>
        <fullName evidence="1">Uncharacterized protein</fullName>
    </submittedName>
</protein>
<feature type="non-terminal residue" evidence="1">
    <location>
        <position position="1"/>
    </location>
</feature>